<dbReference type="Proteomes" id="UP001054846">
    <property type="component" value="Chromosome"/>
</dbReference>
<proteinExistence type="predicted"/>
<keyword evidence="4" id="KW-1133">Transmembrane helix</keyword>
<keyword evidence="6" id="KW-0604">Photosystem II</keyword>
<dbReference type="InterPro" id="IPR010284">
    <property type="entry name" value="PSII_Ycf12_core-subunit"/>
</dbReference>
<dbReference type="EMBL" id="CP063845">
    <property type="protein sequence ID" value="UFP95339.1"/>
    <property type="molecule type" value="Genomic_DNA"/>
</dbReference>
<evidence type="ECO:0000256" key="2">
    <source>
        <dbReference type="ARBA" id="ARBA00022531"/>
    </source>
</evidence>
<accession>A0ABY3PP60</accession>
<evidence type="ECO:0000313" key="8">
    <source>
        <dbReference type="Proteomes" id="UP001054846"/>
    </source>
</evidence>
<evidence type="ECO:0000256" key="5">
    <source>
        <dbReference type="ARBA" id="ARBA00023136"/>
    </source>
</evidence>
<organism evidence="7 8">
    <name type="scientific">Gloeobacter morelensis MG652769</name>
    <dbReference type="NCBI Taxonomy" id="2781736"/>
    <lineage>
        <taxon>Bacteria</taxon>
        <taxon>Bacillati</taxon>
        <taxon>Cyanobacteriota</taxon>
        <taxon>Cyanophyceae</taxon>
        <taxon>Gloeobacterales</taxon>
        <taxon>Gloeobacteraceae</taxon>
        <taxon>Gloeobacter</taxon>
        <taxon>Gloeobacter morelensis</taxon>
    </lineage>
</organism>
<keyword evidence="8" id="KW-1185">Reference proteome</keyword>
<protein>
    <submittedName>
        <fullName evidence="7">Photosystem II reaction center protein Ycf12</fullName>
    </submittedName>
</protein>
<evidence type="ECO:0000256" key="6">
    <source>
        <dbReference type="ARBA" id="ARBA00023276"/>
    </source>
</evidence>
<evidence type="ECO:0000256" key="4">
    <source>
        <dbReference type="ARBA" id="ARBA00022989"/>
    </source>
</evidence>
<evidence type="ECO:0000256" key="3">
    <source>
        <dbReference type="ARBA" id="ARBA00022692"/>
    </source>
</evidence>
<dbReference type="RefSeq" id="WP_164929097.1">
    <property type="nucleotide sequence ID" value="NZ_CP063845.1"/>
</dbReference>
<gene>
    <name evidence="7" type="ORF">ISF26_03555</name>
</gene>
<keyword evidence="5" id="KW-0472">Membrane</keyword>
<dbReference type="Pfam" id="PF05969">
    <property type="entry name" value="PSII_Ycf12"/>
    <property type="match status" value="1"/>
</dbReference>
<sequence>MNTLISLLLLTLIMLAGPAVIALWYFRGRQV</sequence>
<dbReference type="NCBIfam" id="NF010239">
    <property type="entry name" value="PRK13686.1"/>
    <property type="match status" value="1"/>
</dbReference>
<keyword evidence="3" id="KW-0812">Transmembrane</keyword>
<comment type="subcellular location">
    <subcellularLocation>
        <location evidence="1">Membrane</location>
        <topology evidence="1">Single-pass membrane protein</topology>
    </subcellularLocation>
</comment>
<reference evidence="7 8" key="1">
    <citation type="journal article" date="2021" name="Genome Biol. Evol.">
        <title>Complete Genome Sequencing of a Novel Gloeobacter Species from a Waterfall Cave in Mexico.</title>
        <authorList>
            <person name="Saw J.H."/>
            <person name="Cardona T."/>
            <person name="Montejano G."/>
        </authorList>
    </citation>
    <scope>NUCLEOTIDE SEQUENCE [LARGE SCALE GENOMIC DNA]</scope>
    <source>
        <strain evidence="7">MG652769</strain>
    </source>
</reference>
<evidence type="ECO:0000313" key="7">
    <source>
        <dbReference type="EMBL" id="UFP95339.1"/>
    </source>
</evidence>
<name>A0ABY3PP60_9CYAN</name>
<evidence type="ECO:0000256" key="1">
    <source>
        <dbReference type="ARBA" id="ARBA00004167"/>
    </source>
</evidence>
<keyword evidence="2" id="KW-0602">Photosynthesis</keyword>